<feature type="transmembrane region" description="Helical" evidence="6">
    <location>
        <begin position="62"/>
        <end position="84"/>
    </location>
</feature>
<comment type="subcellular location">
    <subcellularLocation>
        <location evidence="1">Membrane</location>
        <topology evidence="1">Multi-pass membrane protein</topology>
    </subcellularLocation>
</comment>
<feature type="transmembrane region" description="Helical" evidence="6">
    <location>
        <begin position="122"/>
        <end position="144"/>
    </location>
</feature>
<evidence type="ECO:0000256" key="1">
    <source>
        <dbReference type="ARBA" id="ARBA00004141"/>
    </source>
</evidence>
<dbReference type="Pfam" id="PF01098">
    <property type="entry name" value="FTSW_RODA_SPOVE"/>
    <property type="match status" value="2"/>
</dbReference>
<sequence length="539" mass="57434">MTNALQTGMIQIRDATEAIRVRIRNPQKMRALELFLLVIAWAIAGAAMVLVQIGALEAVDLTLLYLFGGLAAMTLVLHVVLRFVARDADPFLLPIATALNGIGIAMIYRIDIARGDLGWEAAGIRQIVWAAIAMTAAIVVLLVIRNHRVLLRYRFTAMAIAFVLLLLPMLPGIGATINGAQVWISVGGFSFQPGEIAKIALAVFFAGYLVTARDSLSIAGRKVLGLQLPRLRDLGPIAVVWAMCMMVLVVQGDLGTGLLYFGLFTVMLYVATGRRSWIVIGLLLVVLAGGLLWLLTRGEAEWMQRVGIGVIVLSVLGILGAFAAMAVQRWRADGGLGWLVSSILAAGVGIVVAFVLLRLDPASLEGLGIGRVESRVEGWLRAFDQDVFARPSGSSYQLVTGIFGMAAGGLIGTGLGLGRPDLVPHAESDFIMASIGEELGMVGMFAVLALFLVLVSRGIRIGYLGSDDFTKLLAVGLAFVIALQVFIVVGGVTRVIPLTGLTTPFMAAGGSSLVANWIIVALLLRLSDTVRLQRRVVTS</sequence>
<keyword evidence="8" id="KW-1185">Reference proteome</keyword>
<evidence type="ECO:0000256" key="2">
    <source>
        <dbReference type="ARBA" id="ARBA00022692"/>
    </source>
</evidence>
<dbReference type="RefSeq" id="WP_231944994.1">
    <property type="nucleotide sequence ID" value="NZ_LT629695.1"/>
</dbReference>
<feature type="transmembrane region" description="Helical" evidence="6">
    <location>
        <begin position="34"/>
        <end position="56"/>
    </location>
</feature>
<keyword evidence="7" id="KW-0131">Cell cycle</keyword>
<keyword evidence="3" id="KW-0133">Cell shape</keyword>
<keyword evidence="7" id="KW-0132">Cell division</keyword>
<dbReference type="GO" id="GO:0008360">
    <property type="term" value="P:regulation of cell shape"/>
    <property type="evidence" value="ECO:0007669"/>
    <property type="project" value="UniProtKB-KW"/>
</dbReference>
<evidence type="ECO:0000256" key="5">
    <source>
        <dbReference type="ARBA" id="ARBA00023136"/>
    </source>
</evidence>
<dbReference type="EMBL" id="LT629695">
    <property type="protein sequence ID" value="SDH56662.1"/>
    <property type="molecule type" value="Genomic_DNA"/>
</dbReference>
<keyword evidence="2 6" id="KW-0812">Transmembrane</keyword>
<feature type="transmembrane region" description="Helical" evidence="6">
    <location>
        <begin position="439"/>
        <end position="460"/>
    </location>
</feature>
<evidence type="ECO:0000256" key="6">
    <source>
        <dbReference type="SAM" id="Phobius"/>
    </source>
</evidence>
<evidence type="ECO:0000313" key="7">
    <source>
        <dbReference type="EMBL" id="SDH56662.1"/>
    </source>
</evidence>
<dbReference type="GO" id="GO:0015648">
    <property type="term" value="F:lipid-linked peptidoglycan transporter activity"/>
    <property type="evidence" value="ECO:0007669"/>
    <property type="project" value="TreeGrafter"/>
</dbReference>
<dbReference type="STRING" id="399736.SAMN04489720_1635"/>
<dbReference type="GO" id="GO:0005886">
    <property type="term" value="C:plasma membrane"/>
    <property type="evidence" value="ECO:0007669"/>
    <property type="project" value="TreeGrafter"/>
</dbReference>
<feature type="transmembrane region" description="Helical" evidence="6">
    <location>
        <begin position="276"/>
        <end position="295"/>
    </location>
</feature>
<evidence type="ECO:0000256" key="4">
    <source>
        <dbReference type="ARBA" id="ARBA00022989"/>
    </source>
</evidence>
<dbReference type="Proteomes" id="UP000198822">
    <property type="component" value="Chromosome I"/>
</dbReference>
<keyword evidence="5 6" id="KW-0472">Membrane</keyword>
<dbReference type="GO" id="GO:0051301">
    <property type="term" value="P:cell division"/>
    <property type="evidence" value="ECO:0007669"/>
    <property type="project" value="UniProtKB-KW"/>
</dbReference>
<feature type="transmembrane region" description="Helical" evidence="6">
    <location>
        <begin position="336"/>
        <end position="357"/>
    </location>
</feature>
<feature type="transmembrane region" description="Helical" evidence="6">
    <location>
        <begin position="237"/>
        <end position="270"/>
    </location>
</feature>
<feature type="transmembrane region" description="Helical" evidence="6">
    <location>
        <begin position="472"/>
        <end position="493"/>
    </location>
</feature>
<evidence type="ECO:0000256" key="3">
    <source>
        <dbReference type="ARBA" id="ARBA00022960"/>
    </source>
</evidence>
<feature type="transmembrane region" description="Helical" evidence="6">
    <location>
        <begin position="307"/>
        <end position="330"/>
    </location>
</feature>
<keyword evidence="4 6" id="KW-1133">Transmembrane helix</keyword>
<reference evidence="8" key="1">
    <citation type="submission" date="2016-10" db="EMBL/GenBank/DDBJ databases">
        <authorList>
            <person name="Varghese N."/>
            <person name="Submissions S."/>
        </authorList>
    </citation>
    <scope>NUCLEOTIDE SEQUENCE [LARGE SCALE GENOMIC DNA]</scope>
    <source>
        <strain evidence="8">DSM 22002</strain>
    </source>
</reference>
<name>A0A1G8DG52_9MICO</name>
<feature type="transmembrane region" description="Helical" evidence="6">
    <location>
        <begin position="91"/>
        <end position="110"/>
    </location>
</feature>
<feature type="transmembrane region" description="Helical" evidence="6">
    <location>
        <begin position="156"/>
        <end position="184"/>
    </location>
</feature>
<proteinExistence type="predicted"/>
<dbReference type="GO" id="GO:0032153">
    <property type="term" value="C:cell division site"/>
    <property type="evidence" value="ECO:0007669"/>
    <property type="project" value="TreeGrafter"/>
</dbReference>
<gene>
    <name evidence="7" type="ORF">SAMN04489720_1635</name>
</gene>
<dbReference type="PANTHER" id="PTHR30474:SF3">
    <property type="entry name" value="PEPTIDOGLYCAN GLYCOSYLTRANSFERASE RODA"/>
    <property type="match status" value="1"/>
</dbReference>
<feature type="transmembrane region" description="Helical" evidence="6">
    <location>
        <begin position="505"/>
        <end position="526"/>
    </location>
</feature>
<feature type="transmembrane region" description="Helical" evidence="6">
    <location>
        <begin position="398"/>
        <end position="419"/>
    </location>
</feature>
<evidence type="ECO:0000313" key="8">
    <source>
        <dbReference type="Proteomes" id="UP000198822"/>
    </source>
</evidence>
<dbReference type="PANTHER" id="PTHR30474">
    <property type="entry name" value="CELL CYCLE PROTEIN"/>
    <property type="match status" value="1"/>
</dbReference>
<dbReference type="AlphaFoldDB" id="A0A1G8DG52"/>
<dbReference type="InterPro" id="IPR001182">
    <property type="entry name" value="FtsW/RodA"/>
</dbReference>
<organism evidence="7 8">
    <name type="scientific">Agrococcus jejuensis</name>
    <dbReference type="NCBI Taxonomy" id="399736"/>
    <lineage>
        <taxon>Bacteria</taxon>
        <taxon>Bacillati</taxon>
        <taxon>Actinomycetota</taxon>
        <taxon>Actinomycetes</taxon>
        <taxon>Micrococcales</taxon>
        <taxon>Microbacteriaceae</taxon>
        <taxon>Agrococcus</taxon>
    </lineage>
</organism>
<protein>
    <submittedName>
        <fullName evidence="7">Cell division protein FtsW, lipid II flippase</fullName>
    </submittedName>
</protein>
<accession>A0A1G8DG52</accession>
<feature type="transmembrane region" description="Helical" evidence="6">
    <location>
        <begin position="196"/>
        <end position="216"/>
    </location>
</feature>